<dbReference type="SUPFAM" id="SSF57850">
    <property type="entry name" value="RING/U-box"/>
    <property type="match status" value="1"/>
</dbReference>
<dbReference type="GO" id="GO:0044027">
    <property type="term" value="P:negative regulation of gene expression via chromosomal CpG island methylation"/>
    <property type="evidence" value="ECO:0007669"/>
    <property type="project" value="TreeGrafter"/>
</dbReference>
<dbReference type="Gene3D" id="2.30.30.140">
    <property type="match status" value="1"/>
</dbReference>
<keyword evidence="4" id="KW-0808">Transferase</keyword>
<dbReference type="InterPro" id="IPR013083">
    <property type="entry name" value="Znf_RING/FYVE/PHD"/>
</dbReference>
<comment type="subcellular location">
    <subcellularLocation>
        <location evidence="13">Nucleus</location>
    </subcellularLocation>
</comment>
<evidence type="ECO:0000256" key="7">
    <source>
        <dbReference type="ARBA" id="ARBA00022786"/>
    </source>
</evidence>
<dbReference type="SMART" id="SM00184">
    <property type="entry name" value="RING"/>
    <property type="match status" value="2"/>
</dbReference>
<gene>
    <name evidence="19" type="ORF">PHAECO_LOCUS436</name>
</gene>
<dbReference type="EMBL" id="OU896707">
    <property type="protein sequence ID" value="CAG9812763.1"/>
    <property type="molecule type" value="Genomic_DNA"/>
</dbReference>
<dbReference type="CDD" id="cd15525">
    <property type="entry name" value="PHD_UHRF1_2"/>
    <property type="match status" value="1"/>
</dbReference>
<feature type="region of interest" description="Disordered" evidence="14">
    <location>
        <begin position="587"/>
        <end position="623"/>
    </location>
</feature>
<dbReference type="Pfam" id="PF02182">
    <property type="entry name" value="SAD_SRA"/>
    <property type="match status" value="1"/>
</dbReference>
<evidence type="ECO:0000256" key="9">
    <source>
        <dbReference type="ARBA" id="ARBA00023125"/>
    </source>
</evidence>
<evidence type="ECO:0000259" key="18">
    <source>
        <dbReference type="PROSITE" id="PS51015"/>
    </source>
</evidence>
<dbReference type="GO" id="GO:0008270">
    <property type="term" value="F:zinc ion binding"/>
    <property type="evidence" value="ECO:0007669"/>
    <property type="project" value="UniProtKB-KW"/>
</dbReference>
<feature type="domain" description="YDG" evidence="18">
    <location>
        <begin position="395"/>
        <end position="558"/>
    </location>
</feature>
<dbReference type="GO" id="GO:0016567">
    <property type="term" value="P:protein ubiquitination"/>
    <property type="evidence" value="ECO:0007669"/>
    <property type="project" value="TreeGrafter"/>
</dbReference>
<evidence type="ECO:0000256" key="12">
    <source>
        <dbReference type="PROSITE-ProRule" id="PRU00175"/>
    </source>
</evidence>
<dbReference type="CDD" id="cd20387">
    <property type="entry name" value="Tudor_UHRF_rpt1"/>
    <property type="match status" value="1"/>
</dbReference>
<dbReference type="InterPro" id="IPR015947">
    <property type="entry name" value="PUA-like_sf"/>
</dbReference>
<dbReference type="InterPro" id="IPR036987">
    <property type="entry name" value="SRA-YDG_sf"/>
</dbReference>
<feature type="domain" description="Ubiquitin-like" evidence="16">
    <location>
        <begin position="1"/>
        <end position="90"/>
    </location>
</feature>
<dbReference type="PANTHER" id="PTHR14140">
    <property type="entry name" value="E3 UBIQUITIN-PROTEIN LIGASE UHRF-RELATED"/>
    <property type="match status" value="1"/>
</dbReference>
<reference evidence="19" key="2">
    <citation type="submission" date="2022-10" db="EMBL/GenBank/DDBJ databases">
        <authorList>
            <consortium name="ENA_rothamsted_submissions"/>
            <consortium name="culmorum"/>
            <person name="King R."/>
        </authorList>
    </citation>
    <scope>NUCLEOTIDE SEQUENCE</scope>
</reference>
<evidence type="ECO:0000256" key="13">
    <source>
        <dbReference type="PROSITE-ProRule" id="PRU00358"/>
    </source>
</evidence>
<feature type="compositionally biased region" description="Basic and acidic residues" evidence="14">
    <location>
        <begin position="587"/>
        <end position="604"/>
    </location>
</feature>
<evidence type="ECO:0000259" key="16">
    <source>
        <dbReference type="PROSITE" id="PS50053"/>
    </source>
</evidence>
<evidence type="ECO:0000259" key="15">
    <source>
        <dbReference type="PROSITE" id="PS50016"/>
    </source>
</evidence>
<dbReference type="SMART" id="SM00213">
    <property type="entry name" value="UBQ"/>
    <property type="match status" value="1"/>
</dbReference>
<keyword evidence="8" id="KW-0862">Zinc</keyword>
<dbReference type="InterPro" id="IPR003105">
    <property type="entry name" value="SRA_YDG"/>
</dbReference>
<evidence type="ECO:0000256" key="2">
    <source>
        <dbReference type="ARBA" id="ARBA00004906"/>
    </source>
</evidence>
<comment type="catalytic activity">
    <reaction evidence="1">
        <text>S-ubiquitinyl-[E2 ubiquitin-conjugating enzyme]-L-cysteine + [acceptor protein]-L-lysine = [E2 ubiquitin-conjugating enzyme]-L-cysteine + N(6)-ubiquitinyl-[acceptor protein]-L-lysine.</text>
        <dbReference type="EC" id="2.3.2.27"/>
    </reaction>
</comment>
<keyword evidence="10 13" id="KW-0539">Nucleus</keyword>
<evidence type="ECO:0000256" key="10">
    <source>
        <dbReference type="ARBA" id="ARBA00023242"/>
    </source>
</evidence>
<dbReference type="InterPro" id="IPR000626">
    <property type="entry name" value="Ubiquitin-like_dom"/>
</dbReference>
<dbReference type="InterPro" id="IPR011011">
    <property type="entry name" value="Znf_FYVE_PHD"/>
</dbReference>
<dbReference type="Gene3D" id="3.10.20.90">
    <property type="entry name" value="Phosphatidylinositol 3-kinase Catalytic Subunit, Chain A, domain 1"/>
    <property type="match status" value="1"/>
</dbReference>
<dbReference type="Proteomes" id="UP001153737">
    <property type="component" value="Chromosome 1"/>
</dbReference>
<keyword evidence="11" id="KW-0131">Cell cycle</keyword>
<evidence type="ECO:0000256" key="8">
    <source>
        <dbReference type="ARBA" id="ARBA00022833"/>
    </source>
</evidence>
<dbReference type="GO" id="GO:0003677">
    <property type="term" value="F:DNA binding"/>
    <property type="evidence" value="ECO:0007669"/>
    <property type="project" value="UniProtKB-KW"/>
</dbReference>
<dbReference type="GO" id="GO:0061630">
    <property type="term" value="F:ubiquitin protein ligase activity"/>
    <property type="evidence" value="ECO:0007669"/>
    <property type="project" value="UniProtKB-EC"/>
</dbReference>
<dbReference type="InterPro" id="IPR021991">
    <property type="entry name" value="TTD_dom"/>
</dbReference>
<dbReference type="SUPFAM" id="SSF54236">
    <property type="entry name" value="Ubiquitin-like"/>
    <property type="match status" value="1"/>
</dbReference>
<dbReference type="PANTHER" id="PTHR14140:SF45">
    <property type="entry name" value="RING-TYPE E3 UBIQUITIN TRANSFERASE"/>
    <property type="match status" value="1"/>
</dbReference>
<dbReference type="Pfam" id="PF00240">
    <property type="entry name" value="ubiquitin"/>
    <property type="match status" value="1"/>
</dbReference>
<accession>A0A9N9SBD9</accession>
<dbReference type="InterPro" id="IPR001965">
    <property type="entry name" value="Znf_PHD"/>
</dbReference>
<dbReference type="InterPro" id="IPR029071">
    <property type="entry name" value="Ubiquitin-like_domsf"/>
</dbReference>
<feature type="compositionally biased region" description="Polar residues" evidence="14">
    <location>
        <begin position="605"/>
        <end position="615"/>
    </location>
</feature>
<protein>
    <recommendedName>
        <fullName evidence="3">RING-type E3 ubiquitin transferase</fullName>
        <ecNumber evidence="3">2.3.2.27</ecNumber>
    </recommendedName>
</protein>
<evidence type="ECO:0000256" key="14">
    <source>
        <dbReference type="SAM" id="MobiDB-lite"/>
    </source>
</evidence>
<evidence type="ECO:0000259" key="17">
    <source>
        <dbReference type="PROSITE" id="PS50089"/>
    </source>
</evidence>
<dbReference type="SUPFAM" id="SSF57903">
    <property type="entry name" value="FYVE/PHD zinc finger"/>
    <property type="match status" value="1"/>
</dbReference>
<dbReference type="InterPro" id="IPR001841">
    <property type="entry name" value="Znf_RING"/>
</dbReference>
<dbReference type="OrthoDB" id="2270193at2759"/>
<evidence type="ECO:0000256" key="4">
    <source>
        <dbReference type="ARBA" id="ARBA00022679"/>
    </source>
</evidence>
<keyword evidence="6 12" id="KW-0863">Zinc-finger</keyword>
<dbReference type="GO" id="GO:0005634">
    <property type="term" value="C:nucleus"/>
    <property type="evidence" value="ECO:0007669"/>
    <property type="project" value="UniProtKB-SubCell"/>
</dbReference>
<dbReference type="PROSITE" id="PS51015">
    <property type="entry name" value="YDG"/>
    <property type="match status" value="1"/>
</dbReference>
<keyword evidence="20" id="KW-1185">Reference proteome</keyword>
<keyword evidence="7" id="KW-0833">Ubl conjugation pathway</keyword>
<reference evidence="19" key="1">
    <citation type="submission" date="2022-01" db="EMBL/GenBank/DDBJ databases">
        <authorList>
            <person name="King R."/>
        </authorList>
    </citation>
    <scope>NUCLEOTIDE SEQUENCE</scope>
</reference>
<dbReference type="PROSITE" id="PS00518">
    <property type="entry name" value="ZF_RING_1"/>
    <property type="match status" value="1"/>
</dbReference>
<organism evidence="19 20">
    <name type="scientific">Phaedon cochleariae</name>
    <name type="common">Mustard beetle</name>
    <dbReference type="NCBI Taxonomy" id="80249"/>
    <lineage>
        <taxon>Eukaryota</taxon>
        <taxon>Metazoa</taxon>
        <taxon>Ecdysozoa</taxon>
        <taxon>Arthropoda</taxon>
        <taxon>Hexapoda</taxon>
        <taxon>Insecta</taxon>
        <taxon>Pterygota</taxon>
        <taxon>Neoptera</taxon>
        <taxon>Endopterygota</taxon>
        <taxon>Coleoptera</taxon>
        <taxon>Polyphaga</taxon>
        <taxon>Cucujiformia</taxon>
        <taxon>Chrysomeloidea</taxon>
        <taxon>Chrysomelidae</taxon>
        <taxon>Chrysomelinae</taxon>
        <taxon>Chrysomelini</taxon>
        <taxon>Phaedon</taxon>
    </lineage>
</organism>
<proteinExistence type="predicted"/>
<evidence type="ECO:0000313" key="20">
    <source>
        <dbReference type="Proteomes" id="UP001153737"/>
    </source>
</evidence>
<name>A0A9N9SBD9_PHACE</name>
<dbReference type="SMART" id="SM00466">
    <property type="entry name" value="SRA"/>
    <property type="match status" value="1"/>
</dbReference>
<dbReference type="Gene3D" id="2.30.30.1150">
    <property type="match status" value="1"/>
</dbReference>
<dbReference type="Gene3D" id="3.30.40.10">
    <property type="entry name" value="Zinc/RING finger domain, C3HC4 (zinc finger)"/>
    <property type="match status" value="1"/>
</dbReference>
<sequence length="756" mass="85827">MYIKIQNLCSLQGEGSSHGGKSGTDYTIINISKMASINKLKEMIEEELAIKAEVQKLLHKGKELVNDHRVVDYNIKLDDIIQLMITTPKTDVEDDKKKVDIKITKPKKEQYKEAQSKFYKVGDLIDVLLVDNGAWYEAYVHKILKTSDDDEVDENDLIFRVRNASHVISFETDAKFDDIRPRSSYCYKTSELEKGMIVLANYNTEEKKSRGHWYDFEVEGATRTSVKGTLLVGRDKTRLENCSLKFVNEIMRIEKPKLLSDQSQDEISVTNRKYPVNCEICKDVPNKKCKECGCRVCRGKDSCDTMILCDECDYGYHISCLNPPLESVPDEDEWYCPECKTDDSEIVKAGEKLKESKKKAKMASSKGECSRDWGNGMACVGRTKVCTIVLKNHYGPIPGVDVGTCWAFRMQVSEVGIHRPHVAGIHGREKDGAYSIVLSGGYEDDIDEGEEFLYTGSGGRDLSGNKRCGHQSSNQKLTRMNKALALNCYAKFNNQVGAESEEWEKGKPVRVVRNYNAAKHSKYAPKAGNRYDGLYKVVKYYPEKGKSGFIVWRYLLRRDDKEPAPWEEGGKESDVIYPDGYLEAEEAKEAKEAREAEEQKKNKENTPSTSGTSNRGSKRKKQDLSKPLADFFKNTPKKKPKLEQYELPDDVKSLIEKDTVNDKDWSECKETLKDGKKAFLDKVGDIFKCIFCLEVVFEPVTTECGHNFCKACLKRAFTADCHQCPCCRKDLGKGLEINEKLSETMKLLFPGYEATR</sequence>
<comment type="pathway">
    <text evidence="2">Protein modification; protein ubiquitination.</text>
</comment>
<dbReference type="FunFam" id="2.30.280.10:FF:000001">
    <property type="entry name" value="E3 ubiquitin-protein ligase UHRF1 isoform 1"/>
    <property type="match status" value="1"/>
</dbReference>
<dbReference type="InterPro" id="IPR017907">
    <property type="entry name" value="Znf_RING_CS"/>
</dbReference>
<dbReference type="InterPro" id="IPR045134">
    <property type="entry name" value="UHRF1/2-like"/>
</dbReference>
<evidence type="ECO:0000256" key="1">
    <source>
        <dbReference type="ARBA" id="ARBA00000900"/>
    </source>
</evidence>
<evidence type="ECO:0000256" key="11">
    <source>
        <dbReference type="ARBA" id="ARBA00023306"/>
    </source>
</evidence>
<dbReference type="PROSITE" id="PS50016">
    <property type="entry name" value="ZF_PHD_2"/>
    <property type="match status" value="1"/>
</dbReference>
<evidence type="ECO:0000313" key="19">
    <source>
        <dbReference type="EMBL" id="CAG9812763.1"/>
    </source>
</evidence>
<evidence type="ECO:0000256" key="5">
    <source>
        <dbReference type="ARBA" id="ARBA00022723"/>
    </source>
</evidence>
<dbReference type="EC" id="2.3.2.27" evidence="3"/>
<evidence type="ECO:0000256" key="6">
    <source>
        <dbReference type="ARBA" id="ARBA00022771"/>
    </source>
</evidence>
<feature type="domain" description="RING-type" evidence="17">
    <location>
        <begin position="689"/>
        <end position="728"/>
    </location>
</feature>
<dbReference type="Pfam" id="PF00628">
    <property type="entry name" value="PHD"/>
    <property type="match status" value="1"/>
</dbReference>
<dbReference type="Pfam" id="PF12148">
    <property type="entry name" value="TTD"/>
    <property type="match status" value="1"/>
</dbReference>
<evidence type="ECO:0000256" key="3">
    <source>
        <dbReference type="ARBA" id="ARBA00012483"/>
    </source>
</evidence>
<feature type="domain" description="PHD-type" evidence="15">
    <location>
        <begin position="275"/>
        <end position="342"/>
    </location>
</feature>
<keyword evidence="5" id="KW-0479">Metal-binding</keyword>
<dbReference type="PROSITE" id="PS50089">
    <property type="entry name" value="ZF_RING_2"/>
    <property type="match status" value="1"/>
</dbReference>
<dbReference type="SUPFAM" id="SSF88697">
    <property type="entry name" value="PUA domain-like"/>
    <property type="match status" value="1"/>
</dbReference>
<keyword evidence="9" id="KW-0238">DNA-binding</keyword>
<dbReference type="Gene3D" id="2.30.280.10">
    <property type="entry name" value="SRA-YDG"/>
    <property type="match status" value="1"/>
</dbReference>
<dbReference type="PROSITE" id="PS50053">
    <property type="entry name" value="UBIQUITIN_2"/>
    <property type="match status" value="1"/>
</dbReference>
<dbReference type="InterPro" id="IPR019787">
    <property type="entry name" value="Znf_PHD-finger"/>
</dbReference>
<dbReference type="AlphaFoldDB" id="A0A9N9SBD9"/>
<dbReference type="SMART" id="SM00249">
    <property type="entry name" value="PHD"/>
    <property type="match status" value="1"/>
</dbReference>